<dbReference type="Pfam" id="PF12852">
    <property type="entry name" value="Cupin_6"/>
    <property type="match status" value="1"/>
</dbReference>
<dbReference type="EMBL" id="JADKYB010000015">
    <property type="protein sequence ID" value="MBM9507949.1"/>
    <property type="molecule type" value="Genomic_DNA"/>
</dbReference>
<name>A0ABS2TX92_9ACTN</name>
<dbReference type="InterPro" id="IPR050204">
    <property type="entry name" value="AraC_XylS_family_regulators"/>
</dbReference>
<keyword evidence="2" id="KW-0238">DNA-binding</keyword>
<keyword evidence="1" id="KW-0805">Transcription regulation</keyword>
<comment type="caution">
    <text evidence="5">The sequence shown here is derived from an EMBL/GenBank/DDBJ whole genome shotgun (WGS) entry which is preliminary data.</text>
</comment>
<evidence type="ECO:0000256" key="2">
    <source>
        <dbReference type="ARBA" id="ARBA00023125"/>
    </source>
</evidence>
<evidence type="ECO:0000256" key="3">
    <source>
        <dbReference type="ARBA" id="ARBA00023163"/>
    </source>
</evidence>
<dbReference type="Pfam" id="PF12833">
    <property type="entry name" value="HTH_18"/>
    <property type="match status" value="1"/>
</dbReference>
<evidence type="ECO:0000313" key="5">
    <source>
        <dbReference type="EMBL" id="MBM9507949.1"/>
    </source>
</evidence>
<feature type="domain" description="HTH araC/xylS-type" evidence="4">
    <location>
        <begin position="201"/>
        <end position="298"/>
    </location>
</feature>
<gene>
    <name evidence="5" type="ORF">ITX44_26045</name>
</gene>
<dbReference type="RefSeq" id="WP_205359820.1">
    <property type="nucleotide sequence ID" value="NZ_JADKYB010000015.1"/>
</dbReference>
<reference evidence="5 6" key="1">
    <citation type="submission" date="2021-01" db="EMBL/GenBank/DDBJ databases">
        <title>Streptomyces acididurans sp. nov., isolated from a peat swamp forest soil.</title>
        <authorList>
            <person name="Chantavorakit T."/>
            <person name="Duangmal K."/>
        </authorList>
    </citation>
    <scope>NUCLEOTIDE SEQUENCE [LARGE SCALE GENOMIC DNA]</scope>
    <source>
        <strain evidence="5 6">KK5PA1</strain>
    </source>
</reference>
<evidence type="ECO:0000313" key="6">
    <source>
        <dbReference type="Proteomes" id="UP000749040"/>
    </source>
</evidence>
<dbReference type="PROSITE" id="PS01124">
    <property type="entry name" value="HTH_ARAC_FAMILY_2"/>
    <property type="match status" value="1"/>
</dbReference>
<dbReference type="PANTHER" id="PTHR46796">
    <property type="entry name" value="HTH-TYPE TRANSCRIPTIONAL ACTIVATOR RHAS-RELATED"/>
    <property type="match status" value="1"/>
</dbReference>
<sequence>MTDPLADLVDLIRPRAVFWKGMEAAGTWGIGFPATTDVNFAMVAQGRCCLTGFGPVLELAEGDFLLMCGPPAFALASAPGVPPADGEALLAASPDYQVRLGSGAADPVRLVGGHFILETANADLLMGLLPRLSHLRGTDSGAGRIGRLLDLVGDEAAADRPGSSLVMPRLVEVVLVEALRSTPSDTPPQGLLAGLHDPQIAAALRAVHADVRRPWTVADLAATAHLSRSVFAQRFLLLVGTTPITYLLTWRMALAKDALTRGRPIDEVARSVGYGSASAFSNAFHRVSGSRPGHYATTAG</sequence>
<protein>
    <submittedName>
        <fullName evidence="5">AraC family transcriptional regulator</fullName>
    </submittedName>
</protein>
<proteinExistence type="predicted"/>
<dbReference type="Gene3D" id="1.10.10.60">
    <property type="entry name" value="Homeodomain-like"/>
    <property type="match status" value="1"/>
</dbReference>
<dbReference type="InterPro" id="IPR009057">
    <property type="entry name" value="Homeodomain-like_sf"/>
</dbReference>
<dbReference type="SMART" id="SM00342">
    <property type="entry name" value="HTH_ARAC"/>
    <property type="match status" value="1"/>
</dbReference>
<dbReference type="Proteomes" id="UP000749040">
    <property type="component" value="Unassembled WGS sequence"/>
</dbReference>
<dbReference type="PANTHER" id="PTHR46796:SF7">
    <property type="entry name" value="ARAC FAMILY TRANSCRIPTIONAL REGULATOR"/>
    <property type="match status" value="1"/>
</dbReference>
<evidence type="ECO:0000259" key="4">
    <source>
        <dbReference type="PROSITE" id="PS01124"/>
    </source>
</evidence>
<evidence type="ECO:0000256" key="1">
    <source>
        <dbReference type="ARBA" id="ARBA00023015"/>
    </source>
</evidence>
<dbReference type="SUPFAM" id="SSF46689">
    <property type="entry name" value="Homeodomain-like"/>
    <property type="match status" value="2"/>
</dbReference>
<dbReference type="InterPro" id="IPR018060">
    <property type="entry name" value="HTH_AraC"/>
</dbReference>
<dbReference type="InterPro" id="IPR032783">
    <property type="entry name" value="AraC_lig"/>
</dbReference>
<accession>A0ABS2TX92</accession>
<keyword evidence="6" id="KW-1185">Reference proteome</keyword>
<keyword evidence="3" id="KW-0804">Transcription</keyword>
<organism evidence="5 6">
    <name type="scientific">Actinacidiphila acididurans</name>
    <dbReference type="NCBI Taxonomy" id="2784346"/>
    <lineage>
        <taxon>Bacteria</taxon>
        <taxon>Bacillati</taxon>
        <taxon>Actinomycetota</taxon>
        <taxon>Actinomycetes</taxon>
        <taxon>Kitasatosporales</taxon>
        <taxon>Streptomycetaceae</taxon>
        <taxon>Actinacidiphila</taxon>
    </lineage>
</organism>